<dbReference type="InParanoid" id="W3WTM2"/>
<dbReference type="GeneID" id="19276586"/>
<dbReference type="SUPFAM" id="SSF54427">
    <property type="entry name" value="NTF2-like"/>
    <property type="match status" value="1"/>
</dbReference>
<sequence>MSQYKAQYPAGVTVDPEVVQFFEDFYRISDTPGVHDVYVDQFTSDATFKLGSKSSQGRDEITTLRHGMWAAVSQRKHTIQKIFPFGGESREVMLYGDVEYELRAGGKATVEWGGHAVLEKSAQDGKLRLKFYQVYLDTAAASSK</sequence>
<dbReference type="KEGG" id="pfy:PFICI_11573"/>
<dbReference type="Gene3D" id="3.10.450.50">
    <property type="match status" value="1"/>
</dbReference>
<evidence type="ECO:0008006" key="3">
    <source>
        <dbReference type="Google" id="ProtNLM"/>
    </source>
</evidence>
<dbReference type="HOGENOM" id="CLU_107714_2_0_1"/>
<dbReference type="STRING" id="1229662.W3WTM2"/>
<dbReference type="OMA" id="KMRFYQV"/>
<protein>
    <recommendedName>
        <fullName evidence="3">SnoaL-like domain-containing protein</fullName>
    </recommendedName>
</protein>
<dbReference type="PANTHER" id="PTHR39401">
    <property type="entry name" value="SNOAL-LIKE DOMAIN-CONTAINING PROTEIN"/>
    <property type="match status" value="1"/>
</dbReference>
<name>W3WTM2_PESFW</name>
<accession>W3WTM2</accession>
<organism evidence="1 2">
    <name type="scientific">Pestalotiopsis fici (strain W106-1 / CGMCC3.15140)</name>
    <dbReference type="NCBI Taxonomy" id="1229662"/>
    <lineage>
        <taxon>Eukaryota</taxon>
        <taxon>Fungi</taxon>
        <taxon>Dikarya</taxon>
        <taxon>Ascomycota</taxon>
        <taxon>Pezizomycotina</taxon>
        <taxon>Sordariomycetes</taxon>
        <taxon>Xylariomycetidae</taxon>
        <taxon>Amphisphaeriales</taxon>
        <taxon>Sporocadaceae</taxon>
        <taxon>Pestalotiopsis</taxon>
    </lineage>
</organism>
<keyword evidence="2" id="KW-1185">Reference proteome</keyword>
<dbReference type="OrthoDB" id="3468019at2759"/>
<dbReference type="Proteomes" id="UP000030651">
    <property type="component" value="Unassembled WGS sequence"/>
</dbReference>
<dbReference type="eggNOG" id="ENOG502S7KH">
    <property type="taxonomic scope" value="Eukaryota"/>
</dbReference>
<dbReference type="AlphaFoldDB" id="W3WTM2"/>
<dbReference type="InterPro" id="IPR032710">
    <property type="entry name" value="NTF2-like_dom_sf"/>
</dbReference>
<dbReference type="EMBL" id="KI912117">
    <property type="protein sequence ID" value="ETS76186.1"/>
    <property type="molecule type" value="Genomic_DNA"/>
</dbReference>
<gene>
    <name evidence="1" type="ORF">PFICI_11573</name>
</gene>
<evidence type="ECO:0000313" key="1">
    <source>
        <dbReference type="EMBL" id="ETS76186.1"/>
    </source>
</evidence>
<dbReference type="RefSeq" id="XP_007838345.1">
    <property type="nucleotide sequence ID" value="XM_007840154.1"/>
</dbReference>
<dbReference type="PANTHER" id="PTHR39401:SF1">
    <property type="entry name" value="SNOAL-LIKE DOMAIN-CONTAINING PROTEIN"/>
    <property type="match status" value="1"/>
</dbReference>
<proteinExistence type="predicted"/>
<reference evidence="2" key="1">
    <citation type="journal article" date="2015" name="BMC Genomics">
        <title>Genomic and transcriptomic analysis of the endophytic fungus Pestalotiopsis fici reveals its lifestyle and high potential for synthesis of natural products.</title>
        <authorList>
            <person name="Wang X."/>
            <person name="Zhang X."/>
            <person name="Liu L."/>
            <person name="Xiang M."/>
            <person name="Wang W."/>
            <person name="Sun X."/>
            <person name="Che Y."/>
            <person name="Guo L."/>
            <person name="Liu G."/>
            <person name="Guo L."/>
            <person name="Wang C."/>
            <person name="Yin W.B."/>
            <person name="Stadler M."/>
            <person name="Zhang X."/>
            <person name="Liu X."/>
        </authorList>
    </citation>
    <scope>NUCLEOTIDE SEQUENCE [LARGE SCALE GENOMIC DNA]</scope>
    <source>
        <strain evidence="2">W106-1 / CGMCC3.15140</strain>
    </source>
</reference>
<evidence type="ECO:0000313" key="2">
    <source>
        <dbReference type="Proteomes" id="UP000030651"/>
    </source>
</evidence>